<dbReference type="Gene3D" id="2.60.40.2440">
    <property type="entry name" value="Carbohydrate binding type-21 domain"/>
    <property type="match status" value="1"/>
</dbReference>
<evidence type="ECO:0000313" key="3">
    <source>
        <dbReference type="Proteomes" id="UP000003688"/>
    </source>
</evidence>
<organism evidence="2 3">
    <name type="scientific">Pedosphaera parvula (strain Ellin514)</name>
    <dbReference type="NCBI Taxonomy" id="320771"/>
    <lineage>
        <taxon>Bacteria</taxon>
        <taxon>Pseudomonadati</taxon>
        <taxon>Verrucomicrobiota</taxon>
        <taxon>Pedosphaerae</taxon>
        <taxon>Pedosphaerales</taxon>
        <taxon>Pedosphaeraceae</taxon>
        <taxon>Pedosphaera</taxon>
    </lineage>
</organism>
<keyword evidence="3" id="KW-1185">Reference proteome</keyword>
<dbReference type="EMBL" id="ABOX02000032">
    <property type="protein sequence ID" value="EEF59162.1"/>
    <property type="molecule type" value="Genomic_DNA"/>
</dbReference>
<feature type="domain" description="CBM21" evidence="1">
    <location>
        <begin position="25"/>
        <end position="138"/>
    </location>
</feature>
<reference evidence="2 3" key="1">
    <citation type="journal article" date="2011" name="J. Bacteriol.">
        <title>Genome sequence of 'Pedosphaera parvula' Ellin514, an aerobic Verrucomicrobial isolate from pasture soil.</title>
        <authorList>
            <person name="Kant R."/>
            <person name="van Passel M.W."/>
            <person name="Sangwan P."/>
            <person name="Palva A."/>
            <person name="Lucas S."/>
            <person name="Copeland A."/>
            <person name="Lapidus A."/>
            <person name="Glavina Del Rio T."/>
            <person name="Dalin E."/>
            <person name="Tice H."/>
            <person name="Bruce D."/>
            <person name="Goodwin L."/>
            <person name="Pitluck S."/>
            <person name="Chertkov O."/>
            <person name="Larimer F.W."/>
            <person name="Land M.L."/>
            <person name="Hauser L."/>
            <person name="Brettin T.S."/>
            <person name="Detter J.C."/>
            <person name="Han S."/>
            <person name="de Vos W.M."/>
            <person name="Janssen P.H."/>
            <person name="Smidt H."/>
        </authorList>
    </citation>
    <scope>NUCLEOTIDE SEQUENCE [LARGE SCALE GENOMIC DNA]</scope>
    <source>
        <strain evidence="2 3">Ellin514</strain>
    </source>
</reference>
<dbReference type="InterPro" id="IPR038175">
    <property type="entry name" value="CBM21_dom_sf"/>
</dbReference>
<dbReference type="Pfam" id="PF03370">
    <property type="entry name" value="CBM_21"/>
    <property type="match status" value="1"/>
</dbReference>
<gene>
    <name evidence="2" type="ORF">Cflav_PD1654</name>
</gene>
<accession>B9XM34</accession>
<dbReference type="InterPro" id="IPR050782">
    <property type="entry name" value="PP1_regulatory_subunit_3"/>
</dbReference>
<dbReference type="OrthoDB" id="9812537at2"/>
<dbReference type="GO" id="GO:0008157">
    <property type="term" value="F:protein phosphatase 1 binding"/>
    <property type="evidence" value="ECO:0007669"/>
    <property type="project" value="TreeGrafter"/>
</dbReference>
<evidence type="ECO:0000259" key="1">
    <source>
        <dbReference type="PROSITE" id="PS51159"/>
    </source>
</evidence>
<dbReference type="Proteomes" id="UP000003688">
    <property type="component" value="Unassembled WGS sequence"/>
</dbReference>
<dbReference type="STRING" id="320771.Cflav_PD1654"/>
<protein>
    <submittedName>
        <fullName evidence="2">Putative phosphatase regulatory subunit</fullName>
    </submittedName>
</protein>
<dbReference type="AlphaFoldDB" id="B9XM34"/>
<dbReference type="PROSITE" id="PS51159">
    <property type="entry name" value="CBM21"/>
    <property type="match status" value="1"/>
</dbReference>
<proteinExistence type="predicted"/>
<dbReference type="RefSeq" id="WP_007416873.1">
    <property type="nucleotide sequence ID" value="NZ_ABOX02000032.1"/>
</dbReference>
<sequence length="139" mass="16113">MSFIGHAFFVGQEVQVWEGNDNPMEAEQNVWRVSQEVLKYNREGGNVYVSGQLRVTAEVSNLALNKSVGMRYTCDDWRSYREVEGVWSHHEFGTDRDRFVIHSESMIPPGIRVEYAIYYAVNGLVHWDNNASANYWAQF</sequence>
<name>B9XM34_PEDPL</name>
<dbReference type="GO" id="GO:0000164">
    <property type="term" value="C:protein phosphatase type 1 complex"/>
    <property type="evidence" value="ECO:0007669"/>
    <property type="project" value="TreeGrafter"/>
</dbReference>
<dbReference type="PANTHER" id="PTHR12307:SF36">
    <property type="entry name" value="GLYCOGEN-BINDING SUBUNIT 76A"/>
    <property type="match status" value="1"/>
</dbReference>
<dbReference type="PANTHER" id="PTHR12307">
    <property type="entry name" value="PROTEIN PHOSPHATASE 1 REGULATORY SUBUNIT"/>
    <property type="match status" value="1"/>
</dbReference>
<dbReference type="InterPro" id="IPR005036">
    <property type="entry name" value="CBM21_dom"/>
</dbReference>
<evidence type="ECO:0000313" key="2">
    <source>
        <dbReference type="EMBL" id="EEF59162.1"/>
    </source>
</evidence>
<comment type="caution">
    <text evidence="2">The sequence shown here is derived from an EMBL/GenBank/DDBJ whole genome shotgun (WGS) entry which is preliminary data.</text>
</comment>